<protein>
    <submittedName>
        <fullName evidence="1">CRISPR-associated protein, Csd1 family</fullName>
    </submittedName>
</protein>
<dbReference type="BioCyc" id="RCHA213810:RUM_RS08570-MONOMER"/>
<dbReference type="Proteomes" id="UP000007054">
    <property type="component" value="Chromosome"/>
</dbReference>
<dbReference type="EMBL" id="FP929052">
    <property type="protein sequence ID" value="CBL17827.1"/>
    <property type="molecule type" value="Genomic_DNA"/>
</dbReference>
<dbReference type="PATRIC" id="fig|213810.4.peg.1634"/>
<reference evidence="1" key="1">
    <citation type="submission" date="2010-03" db="EMBL/GenBank/DDBJ databases">
        <title>The genome sequence of Ruminococcus sp. 18P13.</title>
        <authorList>
            <consortium name="metaHIT consortium -- http://www.metahit.eu/"/>
            <person name="Pajon A."/>
            <person name="Turner K."/>
            <person name="Parkhill J."/>
            <person name="Bernalier A."/>
        </authorList>
    </citation>
    <scope>NUCLEOTIDE SEQUENCE [LARGE SCALE GENOMIC DNA]</scope>
    <source>
        <strain evidence="1">Type strain: 18P13</strain>
    </source>
</reference>
<dbReference type="Pfam" id="PF09709">
    <property type="entry name" value="Cas_Csd1"/>
    <property type="match status" value="1"/>
</dbReference>
<organism evidence="1 2">
    <name type="scientific">Ruminococcus champanellensis (strain DSM 18848 / JCM 17042 / KCTC 15320 / 18P13)</name>
    <dbReference type="NCBI Taxonomy" id="213810"/>
    <lineage>
        <taxon>Bacteria</taxon>
        <taxon>Bacillati</taxon>
        <taxon>Bacillota</taxon>
        <taxon>Clostridia</taxon>
        <taxon>Eubacteriales</taxon>
        <taxon>Oscillospiraceae</taxon>
        <taxon>Ruminococcus</taxon>
    </lineage>
</organism>
<evidence type="ECO:0000313" key="1">
    <source>
        <dbReference type="EMBL" id="CBL17827.1"/>
    </source>
</evidence>
<accession>D4LDY2</accession>
<dbReference type="AlphaFoldDB" id="D4LDY2"/>
<dbReference type="KEGG" id="rch:RUM_17640"/>
<dbReference type="GeneID" id="83156454"/>
<reference evidence="1" key="2">
    <citation type="submission" date="2010-03" db="EMBL/GenBank/DDBJ databases">
        <authorList>
            <person name="Pajon A."/>
        </authorList>
    </citation>
    <scope>NUCLEOTIDE SEQUENCE</scope>
    <source>
        <strain evidence="1">Type strain: 18P13</strain>
    </source>
</reference>
<gene>
    <name evidence="1" type="ordered locus">RUM_17640</name>
</gene>
<evidence type="ECO:0000313" key="2">
    <source>
        <dbReference type="Proteomes" id="UP000007054"/>
    </source>
</evidence>
<dbReference type="HOGENOM" id="CLU_031037_0_0_9"/>
<keyword evidence="2" id="KW-1185">Reference proteome</keyword>
<dbReference type="InterPro" id="IPR010144">
    <property type="entry name" value="CRISPR-assoc_prot_Csd1-typ"/>
</dbReference>
<sequence length="613" mass="70566">MLIKALCDYAEKQQASSSQNASVPEYYRPQKISYRIVLSPEGKLLDILPQRHLETYYDKKGKEKQKDVPDTIYLPMRNKTSIVQAYYLDHRPLYIFGLNYVKENGQEIWTPDDETNKARRSHKAFVEHELAFMDGLDSEICTAYRRFLETWDPEQETENPVLRQLGAAYSGSYFGFTLGVGKANLEEDPELIAKYQKICQQDDCRTDEPADTVCSILGERLSIARKHNPFDFPNQTGCRLVCMKHSAYESYCKEKSFNSGVSEKAMKLYTDQLNKLLQDRQHHVILEGMTVVFFAMCQNDEAQCDFFASMLGGSTDQQTEQSIQKLLTYAKGGYTGDPEAIRRMEEMNNTTFYIVGLTNTITRVSQKFIYRDRFGNLIQNLLKHQEDLRIREQDTHPIPFKWINKELVSPKSSNKDVPPPLESSIILAALQNTRYPDALLATVVRRVKTDQDDENDAKGGKYIKLNRVRAGIIKACLNRKNHKEEITMAWNEENRNPAYICGGLFAVYEKLQKDATKGPLNRTIKDAYFSSACSRPASVFPTLAKLSQNHLHKLDEERVRVFYGRLVGSLMNQLEGEFPQTLSLDDQGRFIIGYYQMNQKLWTSKEETKEDEN</sequence>
<dbReference type="RefSeq" id="WP_015558733.1">
    <property type="nucleotide sequence ID" value="NC_021039.1"/>
</dbReference>
<proteinExistence type="predicted"/>
<name>D4LDY2_RUMC1</name>
<dbReference type="NCBIfam" id="TIGR01863">
    <property type="entry name" value="cas_Csd1"/>
    <property type="match status" value="1"/>
</dbReference>
<dbReference type="STRING" id="213810.RUM_17640"/>